<accession>A0A428TRY3</accession>
<evidence type="ECO:0000313" key="1">
    <source>
        <dbReference type="EMBL" id="RSM04796.1"/>
    </source>
</evidence>
<reference evidence="1 2" key="1">
    <citation type="submission" date="2017-06" db="EMBL/GenBank/DDBJ databases">
        <title>Cmopartive genomic analysis of Ambrosia Fusariam Clade fungi.</title>
        <authorList>
            <person name="Stajich J.E."/>
            <person name="Carrillo J."/>
            <person name="Kijimoto T."/>
            <person name="Eskalen A."/>
            <person name="O'Donnell K."/>
            <person name="Kasson M."/>
        </authorList>
    </citation>
    <scope>NUCLEOTIDE SEQUENCE [LARGE SCALE GENOMIC DNA]</scope>
    <source>
        <strain evidence="1 2">NRRL 20438</strain>
    </source>
</reference>
<name>A0A428TRY3_9HYPO</name>
<protein>
    <submittedName>
        <fullName evidence="1">Uncharacterized protein</fullName>
    </submittedName>
</protein>
<evidence type="ECO:0000313" key="2">
    <source>
        <dbReference type="Proteomes" id="UP000288429"/>
    </source>
</evidence>
<dbReference type="Proteomes" id="UP000288429">
    <property type="component" value="Unassembled WGS sequence"/>
</dbReference>
<keyword evidence="2" id="KW-1185">Reference proteome</keyword>
<sequence>MGGDALRPDDETYRSVYEKGYKTWWALWKQASADSGIPSACLKFDDIFPGHPYFPVGLDLDSTGLLTATSTWITTSGCCDLPAFDQRFQLTPSVGKPTAILVTTDANIPFQNCLGKEDNHLTVLVLAWAYALSARWTSIISSAAPVEYTASQAKWAGTRHLPKDEASVIVQLGSINDKAARWWAAVLAPGQGWKASIPHKQYRFLSPWTVSLDSTRPILLSSNSEPVSPLSGTCPSFEAAVQYITEYSALHSASEQNRAAFAAALLLPLANFDRRKVRLPLPRFTLKKESKTTPHGPIWGQDLHQFDRLLTLSCNPQGIKSILSSIFYEPDIPCNVCGPWLQGTFALLHSKHTQDVDVLARMFFLRSPHLSFLWLGAMITEAHKNLLKTPRGLLGTEEIDLHEAAWTRTLISFIQEPVSHVHPDARSIARADEWRLAYLSQGLSEYKFPPLYPYPPPGMTAMEDLDIEVRPHATCAGKHGLGFSKLVWSCTGGRREVQHIDAGPAIGLDIGPSPPLNYLPSHINYDHLDREKDLSELVTRTVFNWMRGTDGFPVAERDIYKHDWLDTFGSDDESICEEEGGGRSEAGSHALVSAWMSKQHHAG</sequence>
<gene>
    <name evidence="1" type="ORF">CDV31_009887</name>
</gene>
<dbReference type="EMBL" id="NIZV01000146">
    <property type="protein sequence ID" value="RSM04796.1"/>
    <property type="molecule type" value="Genomic_DNA"/>
</dbReference>
<comment type="caution">
    <text evidence="1">The sequence shown here is derived from an EMBL/GenBank/DDBJ whole genome shotgun (WGS) entry which is preliminary data.</text>
</comment>
<dbReference type="AlphaFoldDB" id="A0A428TRY3"/>
<organism evidence="1 2">
    <name type="scientific">Fusarium ambrosium</name>
    <dbReference type="NCBI Taxonomy" id="131363"/>
    <lineage>
        <taxon>Eukaryota</taxon>
        <taxon>Fungi</taxon>
        <taxon>Dikarya</taxon>
        <taxon>Ascomycota</taxon>
        <taxon>Pezizomycotina</taxon>
        <taxon>Sordariomycetes</taxon>
        <taxon>Hypocreomycetidae</taxon>
        <taxon>Hypocreales</taxon>
        <taxon>Nectriaceae</taxon>
        <taxon>Fusarium</taxon>
        <taxon>Fusarium solani species complex</taxon>
    </lineage>
</organism>
<proteinExistence type="predicted"/>